<keyword evidence="1" id="KW-0378">Hydrolase</keyword>
<reference evidence="3 4" key="1">
    <citation type="submission" date="2019-06" db="EMBL/GenBank/DDBJ databases">
        <title>Sequencing the genomes of 1000 actinobacteria strains.</title>
        <authorList>
            <person name="Klenk H.-P."/>
        </authorList>
    </citation>
    <scope>NUCLEOTIDE SEQUENCE [LARGE SCALE GENOMIC DNA]</scope>
    <source>
        <strain evidence="3 4">DSM 17305</strain>
    </source>
</reference>
<dbReference type="OrthoDB" id="3181909at2"/>
<sequence length="294" mass="31912">MIVDDPQFGPETDALLKHLADLPANPDLDPYQALLLDREDLPDPAIAGERDPRVSTEDIEIDLPGRTLQARVYRHSTRPRPVLLWLHGGGFVGGDLRDIEYATSRIAAEGNVTVVSLNYRLAPENPCPAGLQDVYDTLQWIPDHLNGDGRIAVGGQSAGGALAAGACLLARDNGVPLPDRQILCYPVLDLHPSADWHEWYFGTRDIPPGAVPLHASTLIGLPPTLLLAAQRDELRDDALAYSARLEHDGVPVELVEYADTMHAFLNFPAVLSAGRHAVELIAADLQTAFSARRS</sequence>
<dbReference type="SUPFAM" id="SSF53474">
    <property type="entry name" value="alpha/beta-Hydrolases"/>
    <property type="match status" value="1"/>
</dbReference>
<name>A0A542E9V2_9ACTN</name>
<dbReference type="Proteomes" id="UP000316298">
    <property type="component" value="Unassembled WGS sequence"/>
</dbReference>
<feature type="domain" description="Alpha/beta hydrolase fold-3" evidence="2">
    <location>
        <begin position="83"/>
        <end position="265"/>
    </location>
</feature>
<gene>
    <name evidence="3" type="ORF">FB475_5011</name>
</gene>
<proteinExistence type="predicted"/>
<evidence type="ECO:0000259" key="2">
    <source>
        <dbReference type="Pfam" id="PF07859"/>
    </source>
</evidence>
<dbReference type="GO" id="GO:0016787">
    <property type="term" value="F:hydrolase activity"/>
    <property type="evidence" value="ECO:0007669"/>
    <property type="project" value="UniProtKB-KW"/>
</dbReference>
<organism evidence="3 4">
    <name type="scientific">Kribbella jejuensis</name>
    <dbReference type="NCBI Taxonomy" id="236068"/>
    <lineage>
        <taxon>Bacteria</taxon>
        <taxon>Bacillati</taxon>
        <taxon>Actinomycetota</taxon>
        <taxon>Actinomycetes</taxon>
        <taxon>Propionibacteriales</taxon>
        <taxon>Kribbellaceae</taxon>
        <taxon>Kribbella</taxon>
    </lineage>
</organism>
<dbReference type="InterPro" id="IPR029058">
    <property type="entry name" value="AB_hydrolase_fold"/>
</dbReference>
<dbReference type="PANTHER" id="PTHR48081:SF8">
    <property type="entry name" value="ALPHA_BETA HYDROLASE FOLD-3 DOMAIN-CONTAINING PROTEIN-RELATED"/>
    <property type="match status" value="1"/>
</dbReference>
<accession>A0A542E9V2</accession>
<comment type="caution">
    <text evidence="3">The sequence shown here is derived from an EMBL/GenBank/DDBJ whole genome shotgun (WGS) entry which is preliminary data.</text>
</comment>
<evidence type="ECO:0000256" key="1">
    <source>
        <dbReference type="ARBA" id="ARBA00022801"/>
    </source>
</evidence>
<dbReference type="InterPro" id="IPR050300">
    <property type="entry name" value="GDXG_lipolytic_enzyme"/>
</dbReference>
<evidence type="ECO:0000313" key="3">
    <source>
        <dbReference type="EMBL" id="TQJ12083.1"/>
    </source>
</evidence>
<dbReference type="EMBL" id="VFMM01000002">
    <property type="protein sequence ID" value="TQJ12083.1"/>
    <property type="molecule type" value="Genomic_DNA"/>
</dbReference>
<dbReference type="RefSeq" id="WP_141858969.1">
    <property type="nucleotide sequence ID" value="NZ_BAAAKA010000005.1"/>
</dbReference>
<dbReference type="Gene3D" id="3.40.50.1820">
    <property type="entry name" value="alpha/beta hydrolase"/>
    <property type="match status" value="1"/>
</dbReference>
<dbReference type="InterPro" id="IPR013094">
    <property type="entry name" value="AB_hydrolase_3"/>
</dbReference>
<keyword evidence="4" id="KW-1185">Reference proteome</keyword>
<dbReference type="PANTHER" id="PTHR48081">
    <property type="entry name" value="AB HYDROLASE SUPERFAMILY PROTEIN C4A8.06C"/>
    <property type="match status" value="1"/>
</dbReference>
<dbReference type="Pfam" id="PF07859">
    <property type="entry name" value="Abhydrolase_3"/>
    <property type="match status" value="1"/>
</dbReference>
<evidence type="ECO:0000313" key="4">
    <source>
        <dbReference type="Proteomes" id="UP000316298"/>
    </source>
</evidence>
<protein>
    <submittedName>
        <fullName evidence="3">Acetyl esterase</fullName>
    </submittedName>
</protein>
<dbReference type="AlphaFoldDB" id="A0A542E9V2"/>